<dbReference type="HOGENOM" id="CLU_046550_7_2_2"/>
<dbReference type="KEGG" id="hbu:Hbut_0196"/>
<keyword evidence="3" id="KW-1185">Reference proteome</keyword>
<feature type="domain" description="Macro" evidence="1">
    <location>
        <begin position="3"/>
        <end position="184"/>
    </location>
</feature>
<dbReference type="EMBL" id="CP000493">
    <property type="protein sequence ID" value="ABM80068.1"/>
    <property type="molecule type" value="Genomic_DNA"/>
</dbReference>
<evidence type="ECO:0000313" key="3">
    <source>
        <dbReference type="Proteomes" id="UP000002593"/>
    </source>
</evidence>
<name>A2BJA7_HYPBU</name>
<dbReference type="PANTHER" id="PTHR11106:SF111">
    <property type="entry name" value="MACRO DOMAIN-CONTAINING PROTEIN"/>
    <property type="match status" value="1"/>
</dbReference>
<dbReference type="STRING" id="415426.Hbut_0196"/>
<dbReference type="InterPro" id="IPR043472">
    <property type="entry name" value="Macro_dom-like"/>
</dbReference>
<dbReference type="RefSeq" id="WP_011821385.1">
    <property type="nucleotide sequence ID" value="NC_008818.1"/>
</dbReference>
<organism evidence="2 3">
    <name type="scientific">Hyperthermus butylicus (strain DSM 5456 / JCM 9403 / PLM1-5)</name>
    <dbReference type="NCBI Taxonomy" id="415426"/>
    <lineage>
        <taxon>Archaea</taxon>
        <taxon>Thermoproteota</taxon>
        <taxon>Thermoprotei</taxon>
        <taxon>Desulfurococcales</taxon>
        <taxon>Pyrodictiaceae</taxon>
        <taxon>Hyperthermus</taxon>
    </lineage>
</organism>
<dbReference type="Gene3D" id="3.40.220.10">
    <property type="entry name" value="Leucine Aminopeptidase, subunit E, domain 1"/>
    <property type="match status" value="1"/>
</dbReference>
<dbReference type="EnsemblBacteria" id="ABM80068">
    <property type="protein sequence ID" value="ABM80068"/>
    <property type="gene ID" value="Hbut_0196"/>
</dbReference>
<dbReference type="AlphaFoldDB" id="A2BJA7"/>
<proteinExistence type="predicted"/>
<accession>A2BJA7</accession>
<dbReference type="InterPro" id="IPR002589">
    <property type="entry name" value="Macro_dom"/>
</dbReference>
<gene>
    <name evidence="2" type="ordered locus">Hbut_0196</name>
</gene>
<dbReference type="Proteomes" id="UP000002593">
    <property type="component" value="Chromosome"/>
</dbReference>
<evidence type="ECO:0000313" key="2">
    <source>
        <dbReference type="EMBL" id="ABM80068.1"/>
    </source>
</evidence>
<dbReference type="Pfam" id="PF01661">
    <property type="entry name" value="Macro"/>
    <property type="match status" value="1"/>
</dbReference>
<evidence type="ECO:0000259" key="1">
    <source>
        <dbReference type="PROSITE" id="PS51154"/>
    </source>
</evidence>
<dbReference type="GeneID" id="4781542"/>
<dbReference type="SMART" id="SM00506">
    <property type="entry name" value="A1pp"/>
    <property type="match status" value="1"/>
</dbReference>
<reference evidence="2 3" key="1">
    <citation type="journal article" date="2007" name="Archaea">
        <title>The genome of Hyperthermus butylicus: a sulfur-reducing, peptide fermenting, neutrophilic Crenarchaeote growing up to 108 degrees C.</title>
        <authorList>
            <person name="Brugger K."/>
            <person name="Chen L."/>
            <person name="Stark M."/>
            <person name="Zibat A."/>
            <person name="Redder P."/>
            <person name="Ruepp A."/>
            <person name="Awayez M."/>
            <person name="She Q."/>
            <person name="Garrett R.A."/>
            <person name="Klenk H.P."/>
        </authorList>
    </citation>
    <scope>NUCLEOTIDE SEQUENCE [LARGE SCALE GENOMIC DNA]</scope>
    <source>
        <strain evidence="3">DSM 5456 / JCM 9403 / PLM1-5</strain>
    </source>
</reference>
<dbReference type="PANTHER" id="PTHR11106">
    <property type="entry name" value="GANGLIOSIDE INDUCED DIFFERENTIATION ASSOCIATED PROTEIN 2-RELATED"/>
    <property type="match status" value="1"/>
</dbReference>
<dbReference type="SUPFAM" id="SSF52949">
    <property type="entry name" value="Macro domain-like"/>
    <property type="match status" value="1"/>
</dbReference>
<sequence length="199" mass="21149">MPLEKLAEYRCNGVVVEIARGDITEAECEAVVNPANSLMIMGGGVAGALRRAAGPEVEEEARRKAPVPVGEAIHTGAGRLEPRIKYIIHAPTMERPAMRTTQGKVVKAVLAALREAEKLNVGCLALPAMGAGVGGLTARESLEAIMEALDEFLGSGGKLPPRIILVAYSERDAKQFLDEIKRVKTRNCKLAPVGGETRA</sequence>
<protein>
    <submittedName>
        <fullName evidence="2">A1pp, Appr-1-p processing enzyme</fullName>
    </submittedName>
</protein>
<dbReference type="eggNOG" id="arCOG04225">
    <property type="taxonomic scope" value="Archaea"/>
</dbReference>
<dbReference type="PROSITE" id="PS51154">
    <property type="entry name" value="MACRO"/>
    <property type="match status" value="1"/>
</dbReference>